<feature type="region of interest" description="Disordered" evidence="2">
    <location>
        <begin position="643"/>
        <end position="664"/>
    </location>
</feature>
<feature type="region of interest" description="Disordered" evidence="2">
    <location>
        <begin position="730"/>
        <end position="754"/>
    </location>
</feature>
<feature type="compositionally biased region" description="Polar residues" evidence="2">
    <location>
        <begin position="919"/>
        <end position="928"/>
    </location>
</feature>
<protein>
    <submittedName>
        <fullName evidence="3">Uncharacterized protein</fullName>
    </submittedName>
</protein>
<feature type="compositionally biased region" description="Low complexity" evidence="2">
    <location>
        <begin position="975"/>
        <end position="988"/>
    </location>
</feature>
<feature type="compositionally biased region" description="Polar residues" evidence="2">
    <location>
        <begin position="650"/>
        <end position="661"/>
    </location>
</feature>
<gene>
    <name evidence="3" type="primary">Contig4502.g4809</name>
    <name evidence="3" type="ORF">STYLEM_17927</name>
</gene>
<dbReference type="EMBL" id="CCKQ01016909">
    <property type="protein sequence ID" value="CDW88802.1"/>
    <property type="molecule type" value="Genomic_DNA"/>
</dbReference>
<feature type="compositionally biased region" description="Polar residues" evidence="2">
    <location>
        <begin position="944"/>
        <end position="953"/>
    </location>
</feature>
<name>A0A078B665_STYLE</name>
<feature type="region of interest" description="Disordered" evidence="2">
    <location>
        <begin position="919"/>
        <end position="988"/>
    </location>
</feature>
<reference evidence="3 4" key="1">
    <citation type="submission" date="2014-06" db="EMBL/GenBank/DDBJ databases">
        <authorList>
            <person name="Swart Estienne"/>
        </authorList>
    </citation>
    <scope>NUCLEOTIDE SEQUENCE [LARGE SCALE GENOMIC DNA]</scope>
    <source>
        <strain evidence="3 4">130c</strain>
    </source>
</reference>
<evidence type="ECO:0000256" key="2">
    <source>
        <dbReference type="SAM" id="MobiDB-lite"/>
    </source>
</evidence>
<dbReference type="OrthoDB" id="327967at2759"/>
<evidence type="ECO:0000313" key="4">
    <source>
        <dbReference type="Proteomes" id="UP000039865"/>
    </source>
</evidence>
<evidence type="ECO:0000313" key="3">
    <source>
        <dbReference type="EMBL" id="CDW88802.1"/>
    </source>
</evidence>
<dbReference type="InParanoid" id="A0A078B665"/>
<evidence type="ECO:0000256" key="1">
    <source>
        <dbReference type="SAM" id="Coils"/>
    </source>
</evidence>
<proteinExistence type="predicted"/>
<feature type="compositionally biased region" description="Polar residues" evidence="2">
    <location>
        <begin position="730"/>
        <end position="746"/>
    </location>
</feature>
<feature type="compositionally biased region" description="Basic and acidic residues" evidence="2">
    <location>
        <begin position="930"/>
        <end position="943"/>
    </location>
</feature>
<feature type="coiled-coil region" evidence="1">
    <location>
        <begin position="175"/>
        <end position="202"/>
    </location>
</feature>
<sequence length="1053" mass="123405">MNLIELKRGLVVAQESPTRYKQRSSTDGSPHLERISIFGKAPTLKQQYSDSSNHEEFDFQDGGLDERYNMLGKIPEQPDSDRNIDSQKQFLNNQIKIQRQLLQNINKDEITRLLENLCKDFLNSIIKHKAYDIKMSLIDIINLPKEEYLIEGEGSAITIAPQTIIKNQQAQKFKLSLYQDEIDELKSRLAEEKSEKDKYFSKFVQAKDTNKDLQQMISQMRATYTKELQNLRDSLILKQQNKNFQYTEVRFFDTTETMDEGTKTMLNMKIQDMQRLYEDQIRQQQDKLEIFQRQIIMFEKLCEDGNMLVSLDELNAFSITKKLAIVEKDPKILWKALEDVFGFGFFHPTIEEEFGITPAFKEQITKQFNEELNKARHESQSKVSKFAGSVKNELELFRRIIGRKNQEISLVQSAQQSKYEVAVLEYKEKTQEVHEEAMNLKTKQCLDRIGFKISGQLKKIEIVADLKDKIETQTEKLTEHVRKYQGIKAKCQLLEKTNNYYKYMITQQSVQIESNSNKVQEVSGQLRIQEQDFNLKLAAFEEQRYYINLLEKELDRLNTLFKRMSVQNPNFVFFQQNPIQGLEQLRLKVKNEMNNKTFKTMSKVLKDHNREKFTMTDMMDLNQEIQFKPSLILDQEYKFVQGIDTERGSKQPNAKNKSSDLSNEEDSYLLQATKNFQSKLDSARSKDKENLMFEDSMQEQDSVMINKMTPTYNKTSLQENQKEQKIESIATQGGNSRNGQNVNKSQEQIDPRYGRLNKSVESQGGQIKNTRTSHNNIQVQVQPKYELVSFNLRVFEKMLNRKLGLERVSIGIQTDQVQENVNNTNKDSHPIINIRTSNNKRLLNKSQKLLQNNRLKQSVIFSKKHLDLEDDYRLQNEEVQLQYDDGNYPKSLSKSFVGQGQNFIRDRIRYKNRNQTFLNSSIGETTENYSEERLNESKYEQDPQRNQSTNSTILEGRKKRHKSPEKNRVQTAMSHQNQHNSRNLNNRSLIRLERNKRDIQNILIQHYNGTSQNSLKFQTTGISTQQMTILGEYQSEKRHKNTNISTSKSNTNK</sequence>
<keyword evidence="1" id="KW-0175">Coiled coil</keyword>
<accession>A0A078B665</accession>
<dbReference type="Proteomes" id="UP000039865">
    <property type="component" value="Unassembled WGS sequence"/>
</dbReference>
<keyword evidence="4" id="KW-1185">Reference proteome</keyword>
<organism evidence="3 4">
    <name type="scientific">Stylonychia lemnae</name>
    <name type="common">Ciliate</name>
    <dbReference type="NCBI Taxonomy" id="5949"/>
    <lineage>
        <taxon>Eukaryota</taxon>
        <taxon>Sar</taxon>
        <taxon>Alveolata</taxon>
        <taxon>Ciliophora</taxon>
        <taxon>Intramacronucleata</taxon>
        <taxon>Spirotrichea</taxon>
        <taxon>Stichotrichia</taxon>
        <taxon>Sporadotrichida</taxon>
        <taxon>Oxytrichidae</taxon>
        <taxon>Stylonychinae</taxon>
        <taxon>Stylonychia</taxon>
    </lineage>
</organism>
<dbReference type="AlphaFoldDB" id="A0A078B665"/>